<feature type="domain" description="DUF5666" evidence="1">
    <location>
        <begin position="104"/>
        <end position="149"/>
    </location>
</feature>
<keyword evidence="3" id="KW-1185">Reference proteome</keyword>
<protein>
    <recommendedName>
        <fullName evidence="1">DUF5666 domain-containing protein</fullName>
    </recommendedName>
</protein>
<dbReference type="EMBL" id="PYMJ01000009">
    <property type="protein sequence ID" value="PSU48633.1"/>
    <property type="molecule type" value="Genomic_DNA"/>
</dbReference>
<organism evidence="2 3">
    <name type="scientific">Photobacterium frigidiphilum</name>
    <dbReference type="NCBI Taxonomy" id="264736"/>
    <lineage>
        <taxon>Bacteria</taxon>
        <taxon>Pseudomonadati</taxon>
        <taxon>Pseudomonadota</taxon>
        <taxon>Gammaproteobacteria</taxon>
        <taxon>Vibrionales</taxon>
        <taxon>Vibrionaceae</taxon>
        <taxon>Photobacterium</taxon>
    </lineage>
</organism>
<evidence type="ECO:0000259" key="1">
    <source>
        <dbReference type="Pfam" id="PF18914"/>
    </source>
</evidence>
<feature type="domain" description="DUF5666" evidence="1">
    <location>
        <begin position="234"/>
        <end position="293"/>
    </location>
</feature>
<evidence type="ECO:0000313" key="2">
    <source>
        <dbReference type="EMBL" id="PSU48633.1"/>
    </source>
</evidence>
<comment type="caution">
    <text evidence="2">The sequence shown here is derived from an EMBL/GenBank/DDBJ whole genome shotgun (WGS) entry which is preliminary data.</text>
</comment>
<feature type="domain" description="DUF5666" evidence="1">
    <location>
        <begin position="165"/>
        <end position="220"/>
    </location>
</feature>
<dbReference type="RefSeq" id="WP_107242812.1">
    <property type="nucleotide sequence ID" value="NZ_PYMJ01000009.1"/>
</dbReference>
<dbReference type="OrthoDB" id="5592950at2"/>
<gene>
    <name evidence="2" type="ORF">C9J12_11305</name>
</gene>
<dbReference type="PROSITE" id="PS51257">
    <property type="entry name" value="PROKAR_LIPOPROTEIN"/>
    <property type="match status" value="1"/>
</dbReference>
<dbReference type="Proteomes" id="UP000240987">
    <property type="component" value="Unassembled WGS sequence"/>
</dbReference>
<accession>A0A2T3JI48</accession>
<dbReference type="Pfam" id="PF18914">
    <property type="entry name" value="DUF5666"/>
    <property type="match status" value="4"/>
</dbReference>
<dbReference type="AlphaFoldDB" id="A0A2T3JI48"/>
<proteinExistence type="predicted"/>
<evidence type="ECO:0000313" key="3">
    <source>
        <dbReference type="Proteomes" id="UP000240987"/>
    </source>
</evidence>
<sequence>MERLILVTLISVALVGCGGDSDSSSDTSADSQATSKTLNGYVDDISYSDKSISVSNLTMNADNANVQYQSQTYPLETITKGTHISADLMGNIVNEIKLDPEYTGQVSAIINDNITVNNTTFTYAGLSSDITVGDWVLISAQVHADSSWKVTSINEISALSFSEIEGSISQLDVNAFTFMIGNVLVDYSNAILDDIQVIQNGLWVEVDGQYQNGQIIASKVDAESASDFDDTDVEGIISWVNSTQTVFEINQRTTIMVDESTRYEDGNQSMLMVGFKVNVDLKVVNGKLIAIEVDFDDDTGIQGREFNVEGEASYSNSVVSINGIDFPIGSNTVFDDGLTINSLAGQWVELDGRDVNGQFVLKEIEREDKDNEISLEGKVSGNTIWGYASSDGSLGLFNGQWVEIECQRDASNNLSFCRLDPD</sequence>
<name>A0A2T3JI48_9GAMM</name>
<reference evidence="2 3" key="1">
    <citation type="submission" date="2018-01" db="EMBL/GenBank/DDBJ databases">
        <title>Whole genome sequencing of Histamine producing bacteria.</title>
        <authorList>
            <person name="Butler K."/>
        </authorList>
    </citation>
    <scope>NUCLEOTIDE SEQUENCE [LARGE SCALE GENOMIC DNA]</scope>
    <source>
        <strain evidence="2 3">JCM 12947</strain>
    </source>
</reference>
<dbReference type="InterPro" id="IPR043724">
    <property type="entry name" value="DUF5666"/>
</dbReference>
<feature type="domain" description="DUF5666" evidence="1">
    <location>
        <begin position="315"/>
        <end position="365"/>
    </location>
</feature>